<dbReference type="EMBL" id="KQ459597">
    <property type="protein sequence ID" value="KPI95161.1"/>
    <property type="molecule type" value="Genomic_DNA"/>
</dbReference>
<sequence length="92" mass="9958">MDTYKLICLFVIVSQAAALLTSPPRIVKQPTVEELLFQVAQSGEVDKPFIIECEAEGEPAPNNASVDPLVLQMSMDVVEHLGVPTARLPPSL</sequence>
<protein>
    <submittedName>
        <fullName evidence="2">Neuroglian</fullName>
    </submittedName>
</protein>
<organism evidence="2 3">
    <name type="scientific">Papilio xuthus</name>
    <name type="common">Asian swallowtail butterfly</name>
    <dbReference type="NCBI Taxonomy" id="66420"/>
    <lineage>
        <taxon>Eukaryota</taxon>
        <taxon>Metazoa</taxon>
        <taxon>Ecdysozoa</taxon>
        <taxon>Arthropoda</taxon>
        <taxon>Hexapoda</taxon>
        <taxon>Insecta</taxon>
        <taxon>Pterygota</taxon>
        <taxon>Neoptera</taxon>
        <taxon>Endopterygota</taxon>
        <taxon>Lepidoptera</taxon>
        <taxon>Glossata</taxon>
        <taxon>Ditrysia</taxon>
        <taxon>Papilionoidea</taxon>
        <taxon>Papilionidae</taxon>
        <taxon>Papilioninae</taxon>
        <taxon>Papilio</taxon>
    </lineage>
</organism>
<evidence type="ECO:0000313" key="3">
    <source>
        <dbReference type="Proteomes" id="UP000053268"/>
    </source>
</evidence>
<dbReference type="AlphaFoldDB" id="A0A194PP03"/>
<name>A0A194PP03_PAPXU</name>
<feature type="chain" id="PRO_5008263461" evidence="1">
    <location>
        <begin position="19"/>
        <end position="92"/>
    </location>
</feature>
<reference evidence="2 3" key="1">
    <citation type="journal article" date="2015" name="Nat. Commun.">
        <title>Outbred genome sequencing and CRISPR/Cas9 gene editing in butterflies.</title>
        <authorList>
            <person name="Li X."/>
            <person name="Fan D."/>
            <person name="Zhang W."/>
            <person name="Liu G."/>
            <person name="Zhang L."/>
            <person name="Zhao L."/>
            <person name="Fang X."/>
            <person name="Chen L."/>
            <person name="Dong Y."/>
            <person name="Chen Y."/>
            <person name="Ding Y."/>
            <person name="Zhao R."/>
            <person name="Feng M."/>
            <person name="Zhu Y."/>
            <person name="Feng Y."/>
            <person name="Jiang X."/>
            <person name="Zhu D."/>
            <person name="Xiang H."/>
            <person name="Feng X."/>
            <person name="Li S."/>
            <person name="Wang J."/>
            <person name="Zhang G."/>
            <person name="Kronforst M.R."/>
            <person name="Wang W."/>
        </authorList>
    </citation>
    <scope>NUCLEOTIDE SEQUENCE [LARGE SCALE GENOMIC DNA]</scope>
    <source>
        <strain evidence="2">Ya'a_city_454_Px</strain>
        <tissue evidence="2">Whole body</tissue>
    </source>
</reference>
<dbReference type="STRING" id="66420.A0A194PP03"/>
<keyword evidence="3" id="KW-1185">Reference proteome</keyword>
<keyword evidence="1" id="KW-0732">Signal</keyword>
<proteinExistence type="predicted"/>
<feature type="signal peptide" evidence="1">
    <location>
        <begin position="1"/>
        <end position="18"/>
    </location>
</feature>
<dbReference type="Proteomes" id="UP000053268">
    <property type="component" value="Unassembled WGS sequence"/>
</dbReference>
<gene>
    <name evidence="2" type="ORF">RR46_12165</name>
</gene>
<evidence type="ECO:0000256" key="1">
    <source>
        <dbReference type="SAM" id="SignalP"/>
    </source>
</evidence>
<evidence type="ECO:0000313" key="2">
    <source>
        <dbReference type="EMBL" id="KPI95161.1"/>
    </source>
</evidence>
<accession>A0A194PP03</accession>